<gene>
    <name evidence="1" type="ORF">SPI02_19610</name>
</gene>
<dbReference type="Proteomes" id="UP000321736">
    <property type="component" value="Unassembled WGS sequence"/>
</dbReference>
<dbReference type="GO" id="GO:0016787">
    <property type="term" value="F:hydrolase activity"/>
    <property type="evidence" value="ECO:0007669"/>
    <property type="project" value="UniProtKB-KW"/>
</dbReference>
<protein>
    <submittedName>
        <fullName evidence="1">Metal-dependent hydrolase</fullName>
    </submittedName>
</protein>
<sequence length="327" mass="37670">MDTGTHIVMGIGLTALAMHDPSMSGHFGVAATTLIASSLVPDSDTVLKLKNNAAYISNHRGITHSIPFTILWPILITLLIFTFSQGVNPLHIWLWAQLGVFLHVFVDIFNSYGTQALRPFSNKWIQLSVINTFDPYIFILWCLGIVLWAFGLNAYAVFIPIFVILFFYYVVRFIFRSAIKKQVLRMVSSQDKAHLVKVFVAPTIKFMEWRVAVQTATHDYVGKSYGRNIVFADKVKRQEFPDEALMTALRKDPNIKAFLNFSSIYRWDAKKLSDNIYEVRFIDLRYLKNDHYSFVAIAHLDKDMHITHSYTGWVFSEQKLMKKLYAH</sequence>
<dbReference type="PANTHER" id="PTHR40031:SF1">
    <property type="entry name" value="MEMBRANE-BOUND METAL-DEPENDENT HYDROLASE"/>
    <property type="match status" value="1"/>
</dbReference>
<dbReference type="OrthoDB" id="110250at2"/>
<comment type="caution">
    <text evidence="1">The sequence shown here is derived from an EMBL/GenBank/DDBJ whole genome shotgun (WGS) entry which is preliminary data.</text>
</comment>
<evidence type="ECO:0000313" key="2">
    <source>
        <dbReference type="Proteomes" id="UP000321736"/>
    </source>
</evidence>
<proteinExistence type="predicted"/>
<keyword evidence="1" id="KW-0378">Hydrolase</keyword>
<dbReference type="InterPro" id="IPR053170">
    <property type="entry name" value="Transcription_regulator"/>
</dbReference>
<dbReference type="RefSeq" id="WP_095104551.1">
    <property type="nucleotide sequence ID" value="NZ_BKAR01000028.1"/>
</dbReference>
<reference evidence="1 2" key="1">
    <citation type="submission" date="2019-07" db="EMBL/GenBank/DDBJ databases">
        <title>Whole genome shotgun sequence of Staphylococcus piscifermentans NBRC 109625.</title>
        <authorList>
            <person name="Hosoyama A."/>
            <person name="Uohara A."/>
            <person name="Ohji S."/>
            <person name="Ichikawa N."/>
        </authorList>
    </citation>
    <scope>NUCLEOTIDE SEQUENCE [LARGE SCALE GENOMIC DNA]</scope>
    <source>
        <strain evidence="1 2">NBRC 109625</strain>
    </source>
</reference>
<dbReference type="InterPro" id="IPR007404">
    <property type="entry name" value="YdjM-like"/>
</dbReference>
<evidence type="ECO:0000313" key="1">
    <source>
        <dbReference type="EMBL" id="GEP85376.1"/>
    </source>
</evidence>
<dbReference type="EMBL" id="BKAR01000028">
    <property type="protein sequence ID" value="GEP85376.1"/>
    <property type="molecule type" value="Genomic_DNA"/>
</dbReference>
<dbReference type="PANTHER" id="PTHR40031">
    <property type="entry name" value="HYPOTHETICAL MEMBRANE SPANNING PROTEIN"/>
    <property type="match status" value="1"/>
</dbReference>
<organism evidence="1 2">
    <name type="scientific">Staphylococcus piscifermentans</name>
    <dbReference type="NCBI Taxonomy" id="70258"/>
    <lineage>
        <taxon>Bacteria</taxon>
        <taxon>Bacillati</taxon>
        <taxon>Bacillota</taxon>
        <taxon>Bacilli</taxon>
        <taxon>Bacillales</taxon>
        <taxon>Staphylococcaceae</taxon>
        <taxon>Staphylococcus</taxon>
    </lineage>
</organism>
<dbReference type="Pfam" id="PF04307">
    <property type="entry name" value="YdjM"/>
    <property type="match status" value="1"/>
</dbReference>
<name>A0A239TWP1_9STAP</name>
<keyword evidence="2" id="KW-1185">Reference proteome</keyword>
<accession>A0A239TWP1</accession>
<dbReference type="AlphaFoldDB" id="A0A239TWP1"/>